<keyword evidence="3" id="KW-1185">Reference proteome</keyword>
<dbReference type="Pfam" id="PF01541">
    <property type="entry name" value="GIY-YIG"/>
    <property type="match status" value="1"/>
</dbReference>
<protein>
    <recommendedName>
        <fullName evidence="1">GIY-YIG domain-containing protein</fullName>
    </recommendedName>
</protein>
<evidence type="ECO:0000313" key="3">
    <source>
        <dbReference type="Proteomes" id="UP000799772"/>
    </source>
</evidence>
<evidence type="ECO:0000313" key="2">
    <source>
        <dbReference type="EMBL" id="KAF2102202.1"/>
    </source>
</evidence>
<proteinExistence type="predicted"/>
<dbReference type="EMBL" id="ML978123">
    <property type="protein sequence ID" value="KAF2102202.1"/>
    <property type="molecule type" value="Genomic_DNA"/>
</dbReference>
<gene>
    <name evidence="2" type="ORF">NA57DRAFT_54125</name>
</gene>
<organism evidence="2 3">
    <name type="scientific">Rhizodiscina lignyota</name>
    <dbReference type="NCBI Taxonomy" id="1504668"/>
    <lineage>
        <taxon>Eukaryota</taxon>
        <taxon>Fungi</taxon>
        <taxon>Dikarya</taxon>
        <taxon>Ascomycota</taxon>
        <taxon>Pezizomycotina</taxon>
        <taxon>Dothideomycetes</taxon>
        <taxon>Pleosporomycetidae</taxon>
        <taxon>Aulographales</taxon>
        <taxon>Rhizodiscinaceae</taxon>
        <taxon>Rhizodiscina</taxon>
    </lineage>
</organism>
<name>A0A9P4ILZ6_9PEZI</name>
<dbReference type="OrthoDB" id="4788824at2759"/>
<evidence type="ECO:0000259" key="1">
    <source>
        <dbReference type="Pfam" id="PF01541"/>
    </source>
</evidence>
<sequence length="713" mass="79649">MSTTTGGQSTGSGPQYPISSTCRMNASRKLLAVKPQQEVTLHTGEVVVVKTVQKLGKDTVYGVRFVRPHVRGPQVWDVVLKPDEITLSGKRLGIDLQVTVEDDARSALAQLQISTQFSALGNSKLGRAVTGVLNAIQAGSQGILDFLPQSWYTHAAHAGVAGANLDNIASQFLRGVDQAGLTQVLNQDNFTWVDLCKNGREINAVKEEGNKGIYLRFYFNDKNDKALTYVGATNNFSRRWKQHEDCLRDKNDHSNHYRKARPRNDRHSIVLCRLDDLKDHGTDATLRHIFEQLALMLLQSYDPAVLAMKDRPEETSVDDNNPMVSIMNVIDDKTTAEAFDETAKQAAMKSQWVGGCYRSSFKGVGLNWASPLSDQLNYEKTIWVKQQQHIDGLGLATTYRRGSPFRVTQQQDGNQLLLFRMSNGGRTMGCTAGPTKDGVPPAGTMVQVVWEVAPEGVIHPYSYARLPAVGAFEDWKRAMSLAIRLEWKDLESGSWQYYYCQRTNVLELERLDAPHKNRHGALIGYMIATGVLRFLERRVLPGNPRADDYVFGLARVKEAKYDFYKQTLTFSADLPASTQLWNNNRRSLNDIVNDMKARGLMNVNVPFGQQTGMVAGRAPGQGGQKRLKCDTCYLSPTQPRPECKKYEQPGFKNCIRCQELYGRPCSWTSNSLIDENGDNDSKARYAALIYQPMMSSSIGGMEDPNIQIWSPLA</sequence>
<comment type="caution">
    <text evidence="2">The sequence shown here is derived from an EMBL/GenBank/DDBJ whole genome shotgun (WGS) entry which is preliminary data.</text>
</comment>
<reference evidence="2" key="1">
    <citation type="journal article" date="2020" name="Stud. Mycol.">
        <title>101 Dothideomycetes genomes: a test case for predicting lifestyles and emergence of pathogens.</title>
        <authorList>
            <person name="Haridas S."/>
            <person name="Albert R."/>
            <person name="Binder M."/>
            <person name="Bloem J."/>
            <person name="Labutti K."/>
            <person name="Salamov A."/>
            <person name="Andreopoulos B."/>
            <person name="Baker S."/>
            <person name="Barry K."/>
            <person name="Bills G."/>
            <person name="Bluhm B."/>
            <person name="Cannon C."/>
            <person name="Castanera R."/>
            <person name="Culley D."/>
            <person name="Daum C."/>
            <person name="Ezra D."/>
            <person name="Gonzalez J."/>
            <person name="Henrissat B."/>
            <person name="Kuo A."/>
            <person name="Liang C."/>
            <person name="Lipzen A."/>
            <person name="Lutzoni F."/>
            <person name="Magnuson J."/>
            <person name="Mondo S."/>
            <person name="Nolan M."/>
            <person name="Ohm R."/>
            <person name="Pangilinan J."/>
            <person name="Park H.-J."/>
            <person name="Ramirez L."/>
            <person name="Alfaro M."/>
            <person name="Sun H."/>
            <person name="Tritt A."/>
            <person name="Yoshinaga Y."/>
            <person name="Zwiers L.-H."/>
            <person name="Turgeon B."/>
            <person name="Goodwin S."/>
            <person name="Spatafora J."/>
            <person name="Crous P."/>
            <person name="Grigoriev I."/>
        </authorList>
    </citation>
    <scope>NUCLEOTIDE SEQUENCE</scope>
    <source>
        <strain evidence="2">CBS 133067</strain>
    </source>
</reference>
<accession>A0A9P4ILZ6</accession>
<feature type="domain" description="GIY-YIG" evidence="1">
    <location>
        <begin position="222"/>
        <end position="255"/>
    </location>
</feature>
<dbReference type="Proteomes" id="UP000799772">
    <property type="component" value="Unassembled WGS sequence"/>
</dbReference>
<dbReference type="InterPro" id="IPR000305">
    <property type="entry name" value="GIY-YIG_endonuc"/>
</dbReference>
<dbReference type="AlphaFoldDB" id="A0A9P4ILZ6"/>